<evidence type="ECO:0000259" key="1">
    <source>
        <dbReference type="SMART" id="SM00470"/>
    </source>
</evidence>
<gene>
    <name evidence="2" type="ORF">F3I20_23305</name>
</gene>
<dbReference type="CDD" id="cd16403">
    <property type="entry name" value="ParB_N_like_MT"/>
    <property type="match status" value="1"/>
</dbReference>
<dbReference type="AlphaFoldDB" id="A0AB34CC23"/>
<dbReference type="SUPFAM" id="SSF110849">
    <property type="entry name" value="ParB/Sulfiredoxin"/>
    <property type="match status" value="1"/>
</dbReference>
<dbReference type="SMART" id="SM00470">
    <property type="entry name" value="ParB"/>
    <property type="match status" value="1"/>
</dbReference>
<sequence>MTTEKNKLPLSVVYKPLSSLLAYARNARTHSAEQVSQIVASMREYGWTNPVLTDEKGEVIAGHGRLLAAEQLSIDEVPTITLSGLSEQQKKAYRLADNKLSLNAGWDTELLKLEFADLLDSEFDISLTGFSLEEIDDLLREPDTPENKEPYTAKIDTPVYEPSDVVPEITELYDQGKTAELKSRIEAAGLPAAVETFLICAAERHTVFHFNRIADYYASADAEIQALFEESALVIIDYEKAIEHGFVHLTKQMVEIVHGQKEDDYA</sequence>
<dbReference type="InterPro" id="IPR036086">
    <property type="entry name" value="ParB/Sulfiredoxin_sf"/>
</dbReference>
<comment type="caution">
    <text evidence="2">The sequence shown here is derived from an EMBL/GenBank/DDBJ whole genome shotgun (WGS) entry which is preliminary data.</text>
</comment>
<dbReference type="EMBL" id="VWVM01000036">
    <property type="protein sequence ID" value="KAA6118138.1"/>
    <property type="molecule type" value="Genomic_DNA"/>
</dbReference>
<dbReference type="Proteomes" id="UP000324255">
    <property type="component" value="Unassembled WGS sequence"/>
</dbReference>
<proteinExistence type="predicted"/>
<accession>A0AB34CC23</accession>
<feature type="domain" description="ParB-like N-terminal" evidence="1">
    <location>
        <begin position="13"/>
        <end position="99"/>
    </location>
</feature>
<dbReference type="RefSeq" id="WP_150038755.1">
    <property type="nucleotide sequence ID" value="NZ_VWVM01000036.1"/>
</dbReference>
<reference evidence="2 3" key="1">
    <citation type="submission" date="2019-09" db="EMBL/GenBank/DDBJ databases">
        <title>Genomic diversity of phyloplane-associated Pantoea species in Pakistan cotton crop.</title>
        <authorList>
            <person name="Tufail M.R."/>
            <person name="Cook D.R."/>
        </authorList>
    </citation>
    <scope>NUCLEOTIDE SEQUENCE [LARGE SCALE GENOMIC DNA]</scope>
    <source>
        <strain evidence="2 3">B_8</strain>
    </source>
</reference>
<dbReference type="InterPro" id="IPR003115">
    <property type="entry name" value="ParB_N"/>
</dbReference>
<protein>
    <submittedName>
        <fullName evidence="2">Transcriptional regulator</fullName>
    </submittedName>
</protein>
<keyword evidence="3" id="KW-1185">Reference proteome</keyword>
<dbReference type="Gene3D" id="3.90.1530.10">
    <property type="entry name" value="Conserved hypothetical protein from pyrococcus furiosus pfu- 392566-001, ParB domain"/>
    <property type="match status" value="1"/>
</dbReference>
<name>A0AB34CC23_9GAMM</name>
<evidence type="ECO:0000313" key="2">
    <source>
        <dbReference type="EMBL" id="KAA6118138.1"/>
    </source>
</evidence>
<dbReference type="Pfam" id="PF02195">
    <property type="entry name" value="ParB_N"/>
    <property type="match status" value="1"/>
</dbReference>
<evidence type="ECO:0000313" key="3">
    <source>
        <dbReference type="Proteomes" id="UP000324255"/>
    </source>
</evidence>
<organism evidence="2 3">
    <name type="scientific">Candidatus Pantoea gossypiicola</name>
    <dbReference type="NCBI Taxonomy" id="2608008"/>
    <lineage>
        <taxon>Bacteria</taxon>
        <taxon>Pseudomonadati</taxon>
        <taxon>Pseudomonadota</taxon>
        <taxon>Gammaproteobacteria</taxon>
        <taxon>Enterobacterales</taxon>
        <taxon>Erwiniaceae</taxon>
        <taxon>Pantoea</taxon>
    </lineage>
</organism>